<proteinExistence type="predicted"/>
<dbReference type="Gene3D" id="3.10.20.90">
    <property type="entry name" value="Phosphatidylinositol 3-kinase Catalytic Subunit, Chain A, domain 1"/>
    <property type="match status" value="1"/>
</dbReference>
<evidence type="ECO:0000313" key="3">
    <source>
        <dbReference type="Proteomes" id="UP001141327"/>
    </source>
</evidence>
<sequence length="79" mass="9076">MQLFIKHAQSGHRVTLDVEPTETIANVKAQIQDRDGVNAAQQRLIYAGQQLEDHRTLIDYHIPKEAELHLMVLPQRLSH</sequence>
<organism evidence="2 3">
    <name type="scientific">Paratrimastix pyriformis</name>
    <dbReference type="NCBI Taxonomy" id="342808"/>
    <lineage>
        <taxon>Eukaryota</taxon>
        <taxon>Metamonada</taxon>
        <taxon>Preaxostyla</taxon>
        <taxon>Paratrimastigidae</taxon>
        <taxon>Paratrimastix</taxon>
    </lineage>
</organism>
<dbReference type="EMBL" id="JAPMOS010000003">
    <property type="protein sequence ID" value="KAJ4462394.1"/>
    <property type="molecule type" value="Genomic_DNA"/>
</dbReference>
<evidence type="ECO:0000259" key="1">
    <source>
        <dbReference type="PROSITE" id="PS50053"/>
    </source>
</evidence>
<comment type="caution">
    <text evidence="2">The sequence shown here is derived from an EMBL/GenBank/DDBJ whole genome shotgun (WGS) entry which is preliminary data.</text>
</comment>
<accession>A0ABQ8UYC4</accession>
<dbReference type="SMART" id="SM00213">
    <property type="entry name" value="UBQ"/>
    <property type="match status" value="1"/>
</dbReference>
<dbReference type="PROSITE" id="PS50053">
    <property type="entry name" value="UBIQUITIN_2"/>
    <property type="match status" value="1"/>
</dbReference>
<evidence type="ECO:0000313" key="2">
    <source>
        <dbReference type="EMBL" id="KAJ4462394.1"/>
    </source>
</evidence>
<gene>
    <name evidence="2" type="ORF">PAPYR_1023</name>
</gene>
<dbReference type="PRINTS" id="PR00348">
    <property type="entry name" value="UBIQUITIN"/>
</dbReference>
<feature type="domain" description="Ubiquitin-like" evidence="1">
    <location>
        <begin position="1"/>
        <end position="72"/>
    </location>
</feature>
<dbReference type="Proteomes" id="UP001141327">
    <property type="component" value="Unassembled WGS sequence"/>
</dbReference>
<keyword evidence="3" id="KW-1185">Reference proteome</keyword>
<dbReference type="InterPro" id="IPR019956">
    <property type="entry name" value="Ubiquitin_dom"/>
</dbReference>
<dbReference type="InterPro" id="IPR029071">
    <property type="entry name" value="Ubiquitin-like_domsf"/>
</dbReference>
<dbReference type="InterPro" id="IPR000626">
    <property type="entry name" value="Ubiquitin-like_dom"/>
</dbReference>
<dbReference type="SUPFAM" id="SSF54236">
    <property type="entry name" value="Ubiquitin-like"/>
    <property type="match status" value="1"/>
</dbReference>
<name>A0ABQ8UYC4_9EUKA</name>
<dbReference type="PANTHER" id="PTHR10666">
    <property type="entry name" value="UBIQUITIN"/>
    <property type="match status" value="1"/>
</dbReference>
<dbReference type="Pfam" id="PF00240">
    <property type="entry name" value="ubiquitin"/>
    <property type="match status" value="1"/>
</dbReference>
<reference evidence="2" key="1">
    <citation type="journal article" date="2022" name="bioRxiv">
        <title>Genomics of Preaxostyla Flagellates Illuminates Evolutionary Transitions and the Path Towards Mitochondrial Loss.</title>
        <authorList>
            <person name="Novak L.V.F."/>
            <person name="Treitli S.C."/>
            <person name="Pyrih J."/>
            <person name="Halakuc P."/>
            <person name="Pipaliya S.V."/>
            <person name="Vacek V."/>
            <person name="Brzon O."/>
            <person name="Soukal P."/>
            <person name="Eme L."/>
            <person name="Dacks J.B."/>
            <person name="Karnkowska A."/>
            <person name="Elias M."/>
            <person name="Hampl V."/>
        </authorList>
    </citation>
    <scope>NUCLEOTIDE SEQUENCE</scope>
    <source>
        <strain evidence="2">RCP-MX</strain>
    </source>
</reference>
<dbReference type="InterPro" id="IPR050158">
    <property type="entry name" value="Ubiquitin_ubiquitin-like"/>
</dbReference>
<protein>
    <submittedName>
        <fullName evidence="2">Ubiquitin</fullName>
    </submittedName>
</protein>